<dbReference type="EMBL" id="REGN01000830">
    <property type="protein sequence ID" value="RNA38719.1"/>
    <property type="molecule type" value="Genomic_DNA"/>
</dbReference>
<evidence type="ECO:0000313" key="1">
    <source>
        <dbReference type="EMBL" id="RNA38719.1"/>
    </source>
</evidence>
<sequence length="78" mass="9210">MCLNIYIHQWMSRDDNPNKSNILRSKKIKSGFINRENRGCTPLENSFQEYYDLSNLMHKNLQIVQNAVIDLVVLQLKN</sequence>
<name>A0A3M7SSN6_BRAPC</name>
<proteinExistence type="predicted"/>
<protein>
    <submittedName>
        <fullName evidence="1">Uncharacterized protein</fullName>
    </submittedName>
</protein>
<gene>
    <name evidence="1" type="ORF">BpHYR1_013974</name>
</gene>
<dbReference type="Proteomes" id="UP000276133">
    <property type="component" value="Unassembled WGS sequence"/>
</dbReference>
<evidence type="ECO:0000313" key="2">
    <source>
        <dbReference type="Proteomes" id="UP000276133"/>
    </source>
</evidence>
<dbReference type="AlphaFoldDB" id="A0A3M7SSN6"/>
<reference evidence="1 2" key="1">
    <citation type="journal article" date="2018" name="Sci. Rep.">
        <title>Genomic signatures of local adaptation to the degree of environmental predictability in rotifers.</title>
        <authorList>
            <person name="Franch-Gras L."/>
            <person name="Hahn C."/>
            <person name="Garcia-Roger E.M."/>
            <person name="Carmona M.J."/>
            <person name="Serra M."/>
            <person name="Gomez A."/>
        </authorList>
    </citation>
    <scope>NUCLEOTIDE SEQUENCE [LARGE SCALE GENOMIC DNA]</scope>
    <source>
        <strain evidence="1">HYR1</strain>
    </source>
</reference>
<keyword evidence="2" id="KW-1185">Reference proteome</keyword>
<organism evidence="1 2">
    <name type="scientific">Brachionus plicatilis</name>
    <name type="common">Marine rotifer</name>
    <name type="synonym">Brachionus muelleri</name>
    <dbReference type="NCBI Taxonomy" id="10195"/>
    <lineage>
        <taxon>Eukaryota</taxon>
        <taxon>Metazoa</taxon>
        <taxon>Spiralia</taxon>
        <taxon>Gnathifera</taxon>
        <taxon>Rotifera</taxon>
        <taxon>Eurotatoria</taxon>
        <taxon>Monogononta</taxon>
        <taxon>Pseudotrocha</taxon>
        <taxon>Ploima</taxon>
        <taxon>Brachionidae</taxon>
        <taxon>Brachionus</taxon>
    </lineage>
</organism>
<comment type="caution">
    <text evidence="1">The sequence shown here is derived from an EMBL/GenBank/DDBJ whole genome shotgun (WGS) entry which is preliminary data.</text>
</comment>
<accession>A0A3M7SSN6</accession>